<reference evidence="2 3" key="1">
    <citation type="submission" date="2020-04" db="EMBL/GenBank/DDBJ databases">
        <authorList>
            <person name="Klaysubun C."/>
            <person name="Duangmal K."/>
            <person name="Lipun K."/>
        </authorList>
    </citation>
    <scope>NUCLEOTIDE SEQUENCE [LARGE SCALE GENOMIC DNA]</scope>
    <source>
        <strain evidence="2 3">DSM 45300</strain>
    </source>
</reference>
<dbReference type="InterPro" id="IPR033437">
    <property type="entry name" value="DUF5130"/>
</dbReference>
<gene>
    <name evidence="2" type="ORF">HF519_05855</name>
</gene>
<organism evidence="2 3">
    <name type="scientific">Pseudonocardia bannensis</name>
    <dbReference type="NCBI Taxonomy" id="630973"/>
    <lineage>
        <taxon>Bacteria</taxon>
        <taxon>Bacillati</taxon>
        <taxon>Actinomycetota</taxon>
        <taxon>Actinomycetes</taxon>
        <taxon>Pseudonocardiales</taxon>
        <taxon>Pseudonocardiaceae</taxon>
        <taxon>Pseudonocardia</taxon>
    </lineage>
</organism>
<keyword evidence="3" id="KW-1185">Reference proteome</keyword>
<dbReference type="Pfam" id="PF17174">
    <property type="entry name" value="DUF5130"/>
    <property type="match status" value="1"/>
</dbReference>
<dbReference type="Gene3D" id="3.10.310.50">
    <property type="match status" value="1"/>
</dbReference>
<evidence type="ECO:0000256" key="1">
    <source>
        <dbReference type="SAM" id="MobiDB-lite"/>
    </source>
</evidence>
<comment type="caution">
    <text evidence="2">The sequence shown here is derived from an EMBL/GenBank/DDBJ whole genome shotgun (WGS) entry which is preliminary data.</text>
</comment>
<dbReference type="EMBL" id="JAAXKZ010000013">
    <property type="protein sequence ID" value="NMH91124.1"/>
    <property type="molecule type" value="Genomic_DNA"/>
</dbReference>
<feature type="region of interest" description="Disordered" evidence="1">
    <location>
        <begin position="1"/>
        <end position="24"/>
    </location>
</feature>
<protein>
    <submittedName>
        <fullName evidence="2">DUF5130 family protein</fullName>
    </submittedName>
</protein>
<evidence type="ECO:0000313" key="3">
    <source>
        <dbReference type="Proteomes" id="UP000586918"/>
    </source>
</evidence>
<accession>A0A848DEX2</accession>
<name>A0A848DEX2_9PSEU</name>
<proteinExistence type="predicted"/>
<sequence>MRLRPVVGEVPVATGEHGGHGGALAEIDPNDLPEGSVVTSSGRVSTAEVFQELSRADQPFSPVQLSRLDEALTLASRETGLRFSVYLGDLGDKPDQRVAQLHDQLEGSAEAVMVAVDPEHRVVEVLTGPEARLRLPDRGAKLAVMSMVASFREGDLLGGLLSGLRMLADQAGGRARTR</sequence>
<dbReference type="AlphaFoldDB" id="A0A848DEX2"/>
<dbReference type="Proteomes" id="UP000586918">
    <property type="component" value="Unassembled WGS sequence"/>
</dbReference>
<evidence type="ECO:0000313" key="2">
    <source>
        <dbReference type="EMBL" id="NMH91124.1"/>
    </source>
</evidence>